<sequence length="311" mass="33478">MVSARITSGNFPTPYLALRAGVDQEQVSAFADEQADAARMLFWRLQMDVTPDATARERCAAVAATYERALAWRYALARRGAIVGGVGNVGADAERFRTPITDDSPNLDRIGRVGRFYEGARWDAETLTYVGGVDTRAARITEAYGRAALARFAAECPGGEVLDNVVTLPDGARVTGNRLIRGETARRAGAELAERVTARGLDASRMEIGGDPIYVVTATSRDRAVIREAALRLLATAEPGDEQAWWQASYLLHQAPTYKKGSDAVTRVFRVAVGAWLLGYAPTLDQDTDLRCMVLGQTAATTLPHVCGGAA</sequence>
<dbReference type="RefSeq" id="WP_189214488.1">
    <property type="nucleotide sequence ID" value="NZ_BMRB01000016.1"/>
</dbReference>
<comment type="caution">
    <text evidence="1">The sequence shown here is derived from an EMBL/GenBank/DDBJ whole genome shotgun (WGS) entry which is preliminary data.</text>
</comment>
<dbReference type="Proteomes" id="UP000660680">
    <property type="component" value="Unassembled WGS sequence"/>
</dbReference>
<protein>
    <submittedName>
        <fullName evidence="1">Uncharacterized protein</fullName>
    </submittedName>
</protein>
<dbReference type="EMBL" id="BMRB01000016">
    <property type="protein sequence ID" value="GGS61364.1"/>
    <property type="molecule type" value="Genomic_DNA"/>
</dbReference>
<dbReference type="AlphaFoldDB" id="A0A918LKJ5"/>
<gene>
    <name evidence="1" type="ORF">GCM10010171_65200</name>
</gene>
<accession>A0A918LKJ5</accession>
<name>A0A918LKJ5_9PSEU</name>
<proteinExistence type="predicted"/>
<keyword evidence="2" id="KW-1185">Reference proteome</keyword>
<organism evidence="1 2">
    <name type="scientific">Actinokineospora fastidiosa</name>
    <dbReference type="NCBI Taxonomy" id="1816"/>
    <lineage>
        <taxon>Bacteria</taxon>
        <taxon>Bacillati</taxon>
        <taxon>Actinomycetota</taxon>
        <taxon>Actinomycetes</taxon>
        <taxon>Pseudonocardiales</taxon>
        <taxon>Pseudonocardiaceae</taxon>
        <taxon>Actinokineospora</taxon>
    </lineage>
</organism>
<reference evidence="1" key="2">
    <citation type="submission" date="2020-09" db="EMBL/GenBank/DDBJ databases">
        <authorList>
            <person name="Sun Q."/>
            <person name="Ohkuma M."/>
        </authorList>
    </citation>
    <scope>NUCLEOTIDE SEQUENCE</scope>
    <source>
        <strain evidence="1">JCM 3276</strain>
    </source>
</reference>
<evidence type="ECO:0000313" key="2">
    <source>
        <dbReference type="Proteomes" id="UP000660680"/>
    </source>
</evidence>
<reference evidence="1" key="1">
    <citation type="journal article" date="2014" name="Int. J. Syst. Evol. Microbiol.">
        <title>Complete genome sequence of Corynebacterium casei LMG S-19264T (=DSM 44701T), isolated from a smear-ripened cheese.</title>
        <authorList>
            <consortium name="US DOE Joint Genome Institute (JGI-PGF)"/>
            <person name="Walter F."/>
            <person name="Albersmeier A."/>
            <person name="Kalinowski J."/>
            <person name="Ruckert C."/>
        </authorList>
    </citation>
    <scope>NUCLEOTIDE SEQUENCE</scope>
    <source>
        <strain evidence="1">JCM 3276</strain>
    </source>
</reference>
<evidence type="ECO:0000313" key="1">
    <source>
        <dbReference type="EMBL" id="GGS61364.1"/>
    </source>
</evidence>